<dbReference type="InterPro" id="IPR006094">
    <property type="entry name" value="Oxid_FAD_bind_N"/>
</dbReference>
<dbReference type="PROSITE" id="PS51387">
    <property type="entry name" value="FAD_PCMH"/>
    <property type="match status" value="1"/>
</dbReference>
<evidence type="ECO:0000259" key="3">
    <source>
        <dbReference type="PROSITE" id="PS51387"/>
    </source>
</evidence>
<dbReference type="InterPro" id="IPR036318">
    <property type="entry name" value="FAD-bd_PCMH-like_sf"/>
</dbReference>
<dbReference type="Gene3D" id="3.30.465.10">
    <property type="match status" value="1"/>
</dbReference>
<organism evidence="4 5">
    <name type="scientific">Acetobacter musti</name>
    <dbReference type="NCBI Taxonomy" id="864732"/>
    <lineage>
        <taxon>Bacteria</taxon>
        <taxon>Pseudomonadati</taxon>
        <taxon>Pseudomonadota</taxon>
        <taxon>Alphaproteobacteria</taxon>
        <taxon>Acetobacterales</taxon>
        <taxon>Acetobacteraceae</taxon>
        <taxon>Acetobacter</taxon>
    </lineage>
</organism>
<comment type="caution">
    <text evidence="4">The sequence shown here is derived from an EMBL/GenBank/DDBJ whole genome shotgun (WGS) entry which is preliminary data.</text>
</comment>
<evidence type="ECO:0000256" key="2">
    <source>
        <dbReference type="ARBA" id="ARBA00022827"/>
    </source>
</evidence>
<dbReference type="PANTHER" id="PTHR11748">
    <property type="entry name" value="D-LACTATE DEHYDROGENASE"/>
    <property type="match status" value="1"/>
</dbReference>
<dbReference type="InterPro" id="IPR016169">
    <property type="entry name" value="FAD-bd_PCMH_sub2"/>
</dbReference>
<keyword evidence="2" id="KW-0274">FAD</keyword>
<name>A0ABX0JNN6_9PROT</name>
<dbReference type="Pfam" id="PF01565">
    <property type="entry name" value="FAD_binding_4"/>
    <property type="match status" value="1"/>
</dbReference>
<dbReference type="Proteomes" id="UP000635278">
    <property type="component" value="Unassembled WGS sequence"/>
</dbReference>
<dbReference type="SUPFAM" id="SSF55103">
    <property type="entry name" value="FAD-linked oxidases, C-terminal domain"/>
    <property type="match status" value="1"/>
</dbReference>
<keyword evidence="5" id="KW-1185">Reference proteome</keyword>
<keyword evidence="1" id="KW-0285">Flavoprotein</keyword>
<feature type="domain" description="FAD-binding PCMH-type" evidence="3">
    <location>
        <begin position="40"/>
        <end position="212"/>
    </location>
</feature>
<evidence type="ECO:0000313" key="4">
    <source>
        <dbReference type="EMBL" id="NHN84111.1"/>
    </source>
</evidence>
<protein>
    <submittedName>
        <fullName evidence="4">FAD-binding protein</fullName>
    </submittedName>
</protein>
<proteinExistence type="predicted"/>
<dbReference type="InterPro" id="IPR016166">
    <property type="entry name" value="FAD-bd_PCMH"/>
</dbReference>
<dbReference type="PANTHER" id="PTHR11748:SF119">
    <property type="entry name" value="D-2-HYDROXYGLUTARATE DEHYDROGENASE"/>
    <property type="match status" value="1"/>
</dbReference>
<dbReference type="EMBL" id="WOTB01000005">
    <property type="protein sequence ID" value="NHN84111.1"/>
    <property type="molecule type" value="Genomic_DNA"/>
</dbReference>
<dbReference type="SUPFAM" id="SSF56176">
    <property type="entry name" value="FAD-binding/transporter-associated domain-like"/>
    <property type="match status" value="1"/>
</dbReference>
<dbReference type="InterPro" id="IPR016164">
    <property type="entry name" value="FAD-linked_Oxase-like_C"/>
</dbReference>
<evidence type="ECO:0000313" key="5">
    <source>
        <dbReference type="Proteomes" id="UP000635278"/>
    </source>
</evidence>
<accession>A0ABX0JNN6</accession>
<dbReference type="RefSeq" id="WP_173582494.1">
    <property type="nucleotide sequence ID" value="NZ_WOTB01000005.1"/>
</dbReference>
<evidence type="ECO:0000256" key="1">
    <source>
        <dbReference type="ARBA" id="ARBA00022630"/>
    </source>
</evidence>
<sequence length="447" mass="47767">MSAEFLAALGDVPVVTEPAIVRRKSRDFYWYSPLLKAALDGLTASCVVTPRDTGDVLTIARAARATGTCLTPRGGGTGNYGQAVPLKGGAVVDMSGLDQLLWVRDGVARVQAGMNMLAMDRALHEYGCELRMFPSTKRTATIGGFICGGSGGIGSVAWGGLRCPGNVLAAQIVSMEDGPKIVELSGRDTQVINHAYGTTGLVTEVEVPVAPRVAWEDIAVSFSTLSEAVTFARSLAMQSGIDKKLVSVADGGLVPFFAPLRDHVPSGHAVVLLMIAPSGAATTVELAKAAGGAVYYRAGTAEAEDDPGRVPLYELTWNHTTLQVLKKDRGYTYLQAGFPPRGTVDLVMEMARLLPPEEMMTHLEFMLMDGEMSCAGLPVIRFTTPERLNEIIRLYEEHGVLIVNPHVYTIEDGGPHRVVSPALAADKRRFDPDGLLNPGKMRSFGQV</sequence>
<reference evidence="4 5" key="1">
    <citation type="journal article" date="2020" name="Int. J. Syst. Evol. Microbiol.">
        <title>Novel acetic acid bacteria from cider fermentations: Acetobacter conturbans sp. nov. and Acetobacter fallax sp. nov.</title>
        <authorList>
            <person name="Sombolestani A.S."/>
            <person name="Cleenwerck I."/>
            <person name="Cnockaert M."/>
            <person name="Borremans W."/>
            <person name="Wieme A.D."/>
            <person name="De Vuyst L."/>
            <person name="Vandamme P."/>
        </authorList>
    </citation>
    <scope>NUCLEOTIDE SEQUENCE [LARGE SCALE GENOMIC DNA]</scope>
    <source>
        <strain evidence="4 5">LMG 30640</strain>
    </source>
</reference>
<gene>
    <name evidence="4" type="ORF">GOB93_05565</name>
</gene>